<proteinExistence type="predicted"/>
<protein>
    <submittedName>
        <fullName evidence="1">Uncharacterized protein</fullName>
    </submittedName>
</protein>
<comment type="caution">
    <text evidence="1">The sequence shown here is derived from an EMBL/GenBank/DDBJ whole genome shotgun (WGS) entry which is preliminary data.</text>
</comment>
<dbReference type="AlphaFoldDB" id="A0A9P7U864"/>
<name>A0A9P7U864_9PEZI</name>
<evidence type="ECO:0000313" key="2">
    <source>
        <dbReference type="Proteomes" id="UP000699042"/>
    </source>
</evidence>
<evidence type="ECO:0000313" key="1">
    <source>
        <dbReference type="EMBL" id="KAG7043948.1"/>
    </source>
</evidence>
<dbReference type="EMBL" id="JAESDN010000011">
    <property type="protein sequence ID" value="KAG7043948.1"/>
    <property type="molecule type" value="Genomic_DNA"/>
</dbReference>
<dbReference type="Proteomes" id="UP000699042">
    <property type="component" value="Unassembled WGS sequence"/>
</dbReference>
<keyword evidence="2" id="KW-1185">Reference proteome</keyword>
<accession>A0A9P7U864</accession>
<sequence length="44" mass="4944">MLDASGPRRGRDPLAYVTLIGWRRRLLRSGVDKQGTLGADPQRH</sequence>
<gene>
    <name evidence="1" type="ORF">JMJ77_011768</name>
</gene>
<organism evidence="1 2">
    <name type="scientific">Colletotrichum scovillei</name>
    <dbReference type="NCBI Taxonomy" id="1209932"/>
    <lineage>
        <taxon>Eukaryota</taxon>
        <taxon>Fungi</taxon>
        <taxon>Dikarya</taxon>
        <taxon>Ascomycota</taxon>
        <taxon>Pezizomycotina</taxon>
        <taxon>Sordariomycetes</taxon>
        <taxon>Hypocreomycetidae</taxon>
        <taxon>Glomerellales</taxon>
        <taxon>Glomerellaceae</taxon>
        <taxon>Colletotrichum</taxon>
        <taxon>Colletotrichum acutatum species complex</taxon>
    </lineage>
</organism>
<reference evidence="1" key="1">
    <citation type="submission" date="2021-05" db="EMBL/GenBank/DDBJ databases">
        <title>Comparative genomics of three Colletotrichum scovillei strains and genetic complementation revealed genes involved fungal growth and virulence on chili pepper.</title>
        <authorList>
            <person name="Hsieh D.-K."/>
            <person name="Chuang S.-C."/>
            <person name="Chen C.-Y."/>
            <person name="Chao Y.-T."/>
            <person name="Lu M.-Y.J."/>
            <person name="Lee M.-H."/>
            <person name="Shih M.-C."/>
        </authorList>
    </citation>
    <scope>NUCLEOTIDE SEQUENCE</scope>
    <source>
        <strain evidence="1">Coll-153</strain>
    </source>
</reference>